<dbReference type="EMBL" id="JAPQKP010000005">
    <property type="protein sequence ID" value="KAJ5189155.1"/>
    <property type="molecule type" value="Genomic_DNA"/>
</dbReference>
<reference evidence="3" key="2">
    <citation type="journal article" date="2023" name="IMA Fungus">
        <title>Comparative genomic study of the Penicillium genus elucidates a diverse pangenome and 15 lateral gene transfer events.</title>
        <authorList>
            <person name="Petersen C."/>
            <person name="Sorensen T."/>
            <person name="Nielsen M.R."/>
            <person name="Sondergaard T.E."/>
            <person name="Sorensen J.L."/>
            <person name="Fitzpatrick D.A."/>
            <person name="Frisvad J.C."/>
            <person name="Nielsen K.L."/>
        </authorList>
    </citation>
    <scope>NUCLEOTIDE SEQUENCE</scope>
    <source>
        <strain evidence="3">IBT 16849</strain>
    </source>
</reference>
<dbReference type="AlphaFoldDB" id="A0A9W9J2I5"/>
<organism evidence="3 4">
    <name type="scientific">Penicillium cf. griseofulvum</name>
    <dbReference type="NCBI Taxonomy" id="2972120"/>
    <lineage>
        <taxon>Eukaryota</taxon>
        <taxon>Fungi</taxon>
        <taxon>Dikarya</taxon>
        <taxon>Ascomycota</taxon>
        <taxon>Pezizomycotina</taxon>
        <taxon>Eurotiomycetes</taxon>
        <taxon>Eurotiomycetidae</taxon>
        <taxon>Eurotiales</taxon>
        <taxon>Aspergillaceae</taxon>
        <taxon>Penicillium</taxon>
    </lineage>
</organism>
<keyword evidence="2" id="KW-1133">Transmembrane helix</keyword>
<dbReference type="Proteomes" id="UP001150879">
    <property type="component" value="Unassembled WGS sequence"/>
</dbReference>
<protein>
    <submittedName>
        <fullName evidence="3">Uncharacterized protein</fullName>
    </submittedName>
</protein>
<keyword evidence="4" id="KW-1185">Reference proteome</keyword>
<feature type="compositionally biased region" description="Basic and acidic residues" evidence="1">
    <location>
        <begin position="82"/>
        <end position="91"/>
    </location>
</feature>
<comment type="caution">
    <text evidence="3">The sequence shown here is derived from an EMBL/GenBank/DDBJ whole genome shotgun (WGS) entry which is preliminary data.</text>
</comment>
<reference evidence="3" key="1">
    <citation type="submission" date="2022-11" db="EMBL/GenBank/DDBJ databases">
        <authorList>
            <person name="Petersen C."/>
        </authorList>
    </citation>
    <scope>NUCLEOTIDE SEQUENCE</scope>
    <source>
        <strain evidence="3">IBT 16849</strain>
    </source>
</reference>
<dbReference type="OrthoDB" id="4296667at2759"/>
<evidence type="ECO:0000313" key="4">
    <source>
        <dbReference type="Proteomes" id="UP001150879"/>
    </source>
</evidence>
<evidence type="ECO:0000313" key="3">
    <source>
        <dbReference type="EMBL" id="KAJ5189155.1"/>
    </source>
</evidence>
<name>A0A9W9J2I5_9EURO</name>
<sequence>MAPIPGLANNTLSPRTDNNEVNIEKEYFVMELVFGMIIGVFVVFLGCKLYFNLKSKHEENWKSNFQDYKKYEGWKKTMGAWHGKEPKKPEPAHVASHVSEAPEAKPVTRDLTPEYMGSTVAIV</sequence>
<gene>
    <name evidence="3" type="ORF">N7472_008169</name>
</gene>
<evidence type="ECO:0000256" key="2">
    <source>
        <dbReference type="SAM" id="Phobius"/>
    </source>
</evidence>
<proteinExistence type="predicted"/>
<feature type="transmembrane region" description="Helical" evidence="2">
    <location>
        <begin position="27"/>
        <end position="51"/>
    </location>
</feature>
<feature type="region of interest" description="Disordered" evidence="1">
    <location>
        <begin position="82"/>
        <end position="108"/>
    </location>
</feature>
<keyword evidence="2" id="KW-0812">Transmembrane</keyword>
<keyword evidence="2" id="KW-0472">Membrane</keyword>
<accession>A0A9W9J2I5</accession>
<evidence type="ECO:0000256" key="1">
    <source>
        <dbReference type="SAM" id="MobiDB-lite"/>
    </source>
</evidence>